<feature type="transmembrane region" description="Helical" evidence="6">
    <location>
        <begin position="100"/>
        <end position="124"/>
    </location>
</feature>
<comment type="subcellular location">
    <subcellularLocation>
        <location evidence="1">Membrane</location>
        <topology evidence="1">Multi-pass membrane protein</topology>
    </subcellularLocation>
</comment>
<dbReference type="AlphaFoldDB" id="A0A9D4PIG4"/>
<reference evidence="7" key="2">
    <citation type="submission" date="2021-09" db="EMBL/GenBank/DDBJ databases">
        <authorList>
            <person name="Jia N."/>
            <person name="Wang J."/>
            <person name="Shi W."/>
            <person name="Du L."/>
            <person name="Sun Y."/>
            <person name="Zhan W."/>
            <person name="Jiang J."/>
            <person name="Wang Q."/>
            <person name="Zhang B."/>
            <person name="Ji P."/>
            <person name="Sakyi L.B."/>
            <person name="Cui X."/>
            <person name="Yuan T."/>
            <person name="Jiang B."/>
            <person name="Yang W."/>
            <person name="Lam T.T.-Y."/>
            <person name="Chang Q."/>
            <person name="Ding S."/>
            <person name="Wang X."/>
            <person name="Zhu J."/>
            <person name="Ruan X."/>
            <person name="Zhao L."/>
            <person name="Wei J."/>
            <person name="Que T."/>
            <person name="Du C."/>
            <person name="Cheng J."/>
            <person name="Dai P."/>
            <person name="Han X."/>
            <person name="Huang E."/>
            <person name="Gao Y."/>
            <person name="Liu J."/>
            <person name="Shao H."/>
            <person name="Ye R."/>
            <person name="Li L."/>
            <person name="Wei W."/>
            <person name="Wang X."/>
            <person name="Wang C."/>
            <person name="Huo Q."/>
            <person name="Li W."/>
            <person name="Guo W."/>
            <person name="Chen H."/>
            <person name="Chen S."/>
            <person name="Zhou L."/>
            <person name="Zhou L."/>
            <person name="Ni X."/>
            <person name="Tian J."/>
            <person name="Zhou Y."/>
            <person name="Sheng Y."/>
            <person name="Liu T."/>
            <person name="Pan Y."/>
            <person name="Xia L."/>
            <person name="Li J."/>
            <person name="Zhao F."/>
            <person name="Cao W."/>
        </authorList>
    </citation>
    <scope>NUCLEOTIDE SEQUENCE</scope>
    <source>
        <strain evidence="7">Rsan-2018</strain>
        <tissue evidence="7">Larvae</tissue>
    </source>
</reference>
<feature type="transmembrane region" description="Helical" evidence="6">
    <location>
        <begin position="655"/>
        <end position="677"/>
    </location>
</feature>
<keyword evidence="8" id="KW-1185">Reference proteome</keyword>
<evidence type="ECO:0000256" key="4">
    <source>
        <dbReference type="ARBA" id="ARBA00023136"/>
    </source>
</evidence>
<evidence type="ECO:0000256" key="3">
    <source>
        <dbReference type="ARBA" id="ARBA00022989"/>
    </source>
</evidence>
<evidence type="ECO:0000256" key="2">
    <source>
        <dbReference type="ARBA" id="ARBA00022692"/>
    </source>
</evidence>
<protein>
    <recommendedName>
        <fullName evidence="9">Gustatory receptor</fullName>
    </recommendedName>
</protein>
<name>A0A9D4PIG4_RHISA</name>
<dbReference type="GO" id="GO:0038023">
    <property type="term" value="F:signaling receptor activity"/>
    <property type="evidence" value="ECO:0007669"/>
    <property type="project" value="UniProtKB-ARBA"/>
</dbReference>
<dbReference type="GO" id="GO:0051606">
    <property type="term" value="P:detection of stimulus"/>
    <property type="evidence" value="ECO:0007669"/>
    <property type="project" value="UniProtKB-ARBA"/>
</dbReference>
<dbReference type="PANTHER" id="PTHR21421:SF29">
    <property type="entry name" value="GUSTATORY RECEPTOR 5A FOR TREHALOSE-RELATED"/>
    <property type="match status" value="1"/>
</dbReference>
<dbReference type="VEuPathDB" id="VectorBase:RSAN_027163"/>
<evidence type="ECO:0000313" key="8">
    <source>
        <dbReference type="Proteomes" id="UP000821837"/>
    </source>
</evidence>
<organism evidence="7 8">
    <name type="scientific">Rhipicephalus sanguineus</name>
    <name type="common">Brown dog tick</name>
    <name type="synonym">Ixodes sanguineus</name>
    <dbReference type="NCBI Taxonomy" id="34632"/>
    <lineage>
        <taxon>Eukaryota</taxon>
        <taxon>Metazoa</taxon>
        <taxon>Ecdysozoa</taxon>
        <taxon>Arthropoda</taxon>
        <taxon>Chelicerata</taxon>
        <taxon>Arachnida</taxon>
        <taxon>Acari</taxon>
        <taxon>Parasitiformes</taxon>
        <taxon>Ixodida</taxon>
        <taxon>Ixodoidea</taxon>
        <taxon>Ixodidae</taxon>
        <taxon>Rhipicephalinae</taxon>
        <taxon>Rhipicephalus</taxon>
        <taxon>Rhipicephalus</taxon>
    </lineage>
</organism>
<evidence type="ECO:0000256" key="1">
    <source>
        <dbReference type="ARBA" id="ARBA00004141"/>
    </source>
</evidence>
<proteinExistence type="predicted"/>
<reference evidence="7" key="1">
    <citation type="journal article" date="2020" name="Cell">
        <title>Large-Scale Comparative Analyses of Tick Genomes Elucidate Their Genetic Diversity and Vector Capacities.</title>
        <authorList>
            <consortium name="Tick Genome and Microbiome Consortium (TIGMIC)"/>
            <person name="Jia N."/>
            <person name="Wang J."/>
            <person name="Shi W."/>
            <person name="Du L."/>
            <person name="Sun Y."/>
            <person name="Zhan W."/>
            <person name="Jiang J.F."/>
            <person name="Wang Q."/>
            <person name="Zhang B."/>
            <person name="Ji P."/>
            <person name="Bell-Sakyi L."/>
            <person name="Cui X.M."/>
            <person name="Yuan T.T."/>
            <person name="Jiang B.G."/>
            <person name="Yang W.F."/>
            <person name="Lam T.T."/>
            <person name="Chang Q.C."/>
            <person name="Ding S.J."/>
            <person name="Wang X.J."/>
            <person name="Zhu J.G."/>
            <person name="Ruan X.D."/>
            <person name="Zhao L."/>
            <person name="Wei J.T."/>
            <person name="Ye R.Z."/>
            <person name="Que T.C."/>
            <person name="Du C.H."/>
            <person name="Zhou Y.H."/>
            <person name="Cheng J.X."/>
            <person name="Dai P.F."/>
            <person name="Guo W.B."/>
            <person name="Han X.H."/>
            <person name="Huang E.J."/>
            <person name="Li L.F."/>
            <person name="Wei W."/>
            <person name="Gao Y.C."/>
            <person name="Liu J.Z."/>
            <person name="Shao H.Z."/>
            <person name="Wang X."/>
            <person name="Wang C.C."/>
            <person name="Yang T.C."/>
            <person name="Huo Q.B."/>
            <person name="Li W."/>
            <person name="Chen H.Y."/>
            <person name="Chen S.E."/>
            <person name="Zhou L.G."/>
            <person name="Ni X.B."/>
            <person name="Tian J.H."/>
            <person name="Sheng Y."/>
            <person name="Liu T."/>
            <person name="Pan Y.S."/>
            <person name="Xia L.Y."/>
            <person name="Li J."/>
            <person name="Zhao F."/>
            <person name="Cao W.C."/>
        </authorList>
    </citation>
    <scope>NUCLEOTIDE SEQUENCE</scope>
    <source>
        <strain evidence="7">Rsan-2018</strain>
    </source>
</reference>
<feature type="transmembrane region" description="Helical" evidence="6">
    <location>
        <begin position="619"/>
        <end position="643"/>
    </location>
</feature>
<feature type="transmembrane region" description="Helical" evidence="6">
    <location>
        <begin position="344"/>
        <end position="367"/>
    </location>
</feature>
<evidence type="ECO:0008006" key="9">
    <source>
        <dbReference type="Google" id="ProtNLM"/>
    </source>
</evidence>
<accession>A0A9D4PIG4</accession>
<keyword evidence="3 6" id="KW-1133">Transmembrane helix</keyword>
<keyword evidence="4 6" id="KW-0472">Membrane</keyword>
<feature type="transmembrane region" description="Helical" evidence="6">
    <location>
        <begin position="708"/>
        <end position="731"/>
    </location>
</feature>
<keyword evidence="2 6" id="KW-0812">Transmembrane</keyword>
<gene>
    <name evidence="7" type="ORF">HPB52_023053</name>
</gene>
<evidence type="ECO:0000313" key="7">
    <source>
        <dbReference type="EMBL" id="KAH7940339.1"/>
    </source>
</evidence>
<feature type="transmembrane region" description="Helical" evidence="6">
    <location>
        <begin position="291"/>
        <end position="314"/>
    </location>
</feature>
<dbReference type="GO" id="GO:0016020">
    <property type="term" value="C:membrane"/>
    <property type="evidence" value="ECO:0007669"/>
    <property type="project" value="UniProtKB-SubCell"/>
</dbReference>
<feature type="transmembrane region" description="Helical" evidence="6">
    <location>
        <begin position="379"/>
        <end position="397"/>
    </location>
</feature>
<dbReference type="Proteomes" id="UP000821837">
    <property type="component" value="Chromosome 8"/>
</dbReference>
<comment type="caution">
    <text evidence="7">The sequence shown here is derived from an EMBL/GenBank/DDBJ whole genome shotgun (WGS) entry which is preliminary data.</text>
</comment>
<dbReference type="VEuPathDB" id="VectorBase:RSAN_039479"/>
<keyword evidence="5" id="KW-0675">Receptor</keyword>
<feature type="transmembrane region" description="Helical" evidence="6">
    <location>
        <begin position="830"/>
        <end position="854"/>
    </location>
</feature>
<evidence type="ECO:0000256" key="6">
    <source>
        <dbReference type="SAM" id="Phobius"/>
    </source>
</evidence>
<dbReference type="EMBL" id="JABSTV010001254">
    <property type="protein sequence ID" value="KAH7940339.1"/>
    <property type="molecule type" value="Genomic_DNA"/>
</dbReference>
<dbReference type="GO" id="GO:0007606">
    <property type="term" value="P:sensory perception of chemical stimulus"/>
    <property type="evidence" value="ECO:0007669"/>
    <property type="project" value="TreeGrafter"/>
</dbReference>
<feature type="transmembrane region" description="Helical" evidence="6">
    <location>
        <begin position="12"/>
        <end position="31"/>
    </location>
</feature>
<dbReference type="PANTHER" id="PTHR21421">
    <property type="entry name" value="GUSTATORY RECEPTOR"/>
    <property type="match status" value="1"/>
</dbReference>
<feature type="transmembrane region" description="Helical" evidence="6">
    <location>
        <begin position="254"/>
        <end position="271"/>
    </location>
</feature>
<evidence type="ECO:0000256" key="5">
    <source>
        <dbReference type="ARBA" id="ARBA00023170"/>
    </source>
</evidence>
<sequence length="929" mass="104159">MTMSTSGFGNNYYLDLLRVVTILGNFPFFFYDMLHSFTLRPCCEVLIAYVRHQHATVRAVLPTEDRAMASPLGMAGVAELQRVKANLRSIAKLRELVNDIWQYSLAVSSAAVLIVGCITVYCTFDSGMPMNQILLSLSYFVYSALDFIDVARLSHAMADEVAHLYVSIRPKDMSLSGGNFFTLDLPLLVSTRSQRKAVLYEGSSDLVHAAIDMASAMARKFRVYGWLSRAAGVFFLRNIQAADAEEMEVKWKSWYTLYSVAFLSSLGGLYCDFVANGLKEMSKKTRTFTKALFVVVPLSAASKVMVNVFSAIFWSGKMKEFFKRASQHEMETLFWRQRYHYRSLISYTLRFFMAAACTAAVSATAHITMSTEAFGNNHFRDLLNVATILGNVVLIFYDILHSITLKPCCEVLIAYVRHQHTTVRAVLPTDDHASATSLGITGVAELQRVKANLRNIGKLRQLLNDVWQYSLAVSSATVLVVGCITVCCTFDSGMPLNQVLLSLSYFVYSALDFIDMARLSHAMTDEVANLYISIRPEDMSLSGGNFFTLDLPLLVSSQRRAILCKSAEDLVHVVINMASAMAKNFRIYVWLCRVAGVFFIKNVQAAHVEEMKVTWKSWYTLYSVAFLSFFGGIFIDFAVNAVRELSTKTRTFTKALYFIMPLAASSKVVANVCSAIFGSRKMKEFFKRASHYEMETSFWRQRYRYRSWISYALRFLTTAACSADVVVTIHITMSTAAFGSNHLLDFLKVTKILGNFVFFFYDMLHSITLRPCCEVLIAYVRHQHAIVRAVLPPDDRAIMSPLGTAGVAELQRVKANLRTIGKLRQLLNDVWQYSLAVSSAAVLVVGCITVCCTFDRGMPPNQMLLGLCYLVYSSLDFIHMAHLSHAMADEVSHLYVSLRPEDMSLSGGNFFTLDLPLLVSVSHSSEYAS</sequence>